<feature type="transmembrane region" description="Helical" evidence="7">
    <location>
        <begin position="214"/>
        <end position="235"/>
    </location>
</feature>
<feature type="transmembrane region" description="Helical" evidence="7">
    <location>
        <begin position="247"/>
        <end position="264"/>
    </location>
</feature>
<dbReference type="PANTHER" id="PTHR23514:SF3">
    <property type="entry name" value="BYPASS OF STOP CODON PROTEIN 6"/>
    <property type="match status" value="1"/>
</dbReference>
<feature type="transmembrane region" description="Helical" evidence="7">
    <location>
        <begin position="334"/>
        <end position="355"/>
    </location>
</feature>
<evidence type="ECO:0000256" key="2">
    <source>
        <dbReference type="ARBA" id="ARBA00008335"/>
    </source>
</evidence>
<organism evidence="9 10">
    <name type="scientific">SAR92 clade bacterium H455</name>
    <dbReference type="NCBI Taxonomy" id="2974818"/>
    <lineage>
        <taxon>Bacteria</taxon>
        <taxon>Pseudomonadati</taxon>
        <taxon>Pseudomonadota</taxon>
        <taxon>Gammaproteobacteria</taxon>
        <taxon>Cellvibrionales</taxon>
        <taxon>Porticoccaceae</taxon>
        <taxon>SAR92 clade</taxon>
    </lineage>
</organism>
<evidence type="ECO:0000313" key="10">
    <source>
        <dbReference type="Proteomes" id="UP001059934"/>
    </source>
</evidence>
<evidence type="ECO:0000259" key="8">
    <source>
        <dbReference type="PROSITE" id="PS50850"/>
    </source>
</evidence>
<feature type="domain" description="Major facilitator superfamily (MFS) profile" evidence="8">
    <location>
        <begin position="13"/>
        <end position="392"/>
    </location>
</feature>
<dbReference type="InterPro" id="IPR051788">
    <property type="entry name" value="MFS_Transporter"/>
</dbReference>
<keyword evidence="6 7" id="KW-0472">Membrane</keyword>
<proteinExistence type="inferred from homology"/>
<feature type="transmembrane region" description="Helical" evidence="7">
    <location>
        <begin position="79"/>
        <end position="95"/>
    </location>
</feature>
<comment type="subcellular location">
    <subcellularLocation>
        <location evidence="1">Endomembrane system</location>
        <topology evidence="1">Multi-pass membrane protein</topology>
    </subcellularLocation>
</comment>
<dbReference type="Proteomes" id="UP001059934">
    <property type="component" value="Chromosome"/>
</dbReference>
<dbReference type="InterPro" id="IPR011701">
    <property type="entry name" value="MFS"/>
</dbReference>
<protein>
    <submittedName>
        <fullName evidence="9">MFS transporter</fullName>
    </submittedName>
</protein>
<evidence type="ECO:0000256" key="3">
    <source>
        <dbReference type="ARBA" id="ARBA00022448"/>
    </source>
</evidence>
<dbReference type="Gene3D" id="1.20.1250.20">
    <property type="entry name" value="MFS general substrate transporter like domains"/>
    <property type="match status" value="2"/>
</dbReference>
<feature type="transmembrane region" description="Helical" evidence="7">
    <location>
        <begin position="169"/>
        <end position="188"/>
    </location>
</feature>
<keyword evidence="3" id="KW-0813">Transport</keyword>
<accession>A0ABY5TLK2</accession>
<reference evidence="9" key="1">
    <citation type="submission" date="2022-08" db="EMBL/GenBank/DDBJ databases">
        <title>Catabolic pathway analysis in culturable SAR92 clade bacteria reveals their overlooked roles in DMSP degradation in coastal seas.</title>
        <authorList>
            <person name="He X."/>
            <person name="Zhang X."/>
            <person name="Zhang Y."/>
        </authorList>
    </citation>
    <scope>NUCLEOTIDE SEQUENCE</scope>
    <source>
        <strain evidence="9">H455</strain>
    </source>
</reference>
<dbReference type="InterPro" id="IPR036259">
    <property type="entry name" value="MFS_trans_sf"/>
</dbReference>
<dbReference type="PROSITE" id="PS50850">
    <property type="entry name" value="MFS"/>
    <property type="match status" value="1"/>
</dbReference>
<feature type="transmembrane region" description="Helical" evidence="7">
    <location>
        <begin position="276"/>
        <end position="298"/>
    </location>
</feature>
<comment type="similarity">
    <text evidence="2">Belongs to the major facilitator superfamily.</text>
</comment>
<evidence type="ECO:0000256" key="1">
    <source>
        <dbReference type="ARBA" id="ARBA00004127"/>
    </source>
</evidence>
<evidence type="ECO:0000256" key="5">
    <source>
        <dbReference type="ARBA" id="ARBA00022989"/>
    </source>
</evidence>
<dbReference type="PANTHER" id="PTHR23514">
    <property type="entry name" value="BYPASS OF STOP CODON PROTEIN 6"/>
    <property type="match status" value="1"/>
</dbReference>
<dbReference type="Pfam" id="PF07690">
    <property type="entry name" value="MFS_1"/>
    <property type="match status" value="1"/>
</dbReference>
<keyword evidence="4 7" id="KW-0812">Transmembrane</keyword>
<dbReference type="InterPro" id="IPR020846">
    <property type="entry name" value="MFS_dom"/>
</dbReference>
<dbReference type="SUPFAM" id="SSF103473">
    <property type="entry name" value="MFS general substrate transporter"/>
    <property type="match status" value="1"/>
</dbReference>
<feature type="transmembrane region" description="Helical" evidence="7">
    <location>
        <begin position="54"/>
        <end position="72"/>
    </location>
</feature>
<sequence length="408" mass="44265">MTNIQAGTDSRIIRWLTYMMFMMFAMTTDAVGVIIPEVMKDFDLSMTAAGMLHYGPMLAIALSGILFGFLADRLGRKKTIILGLALFSITAYLFLAGSTFAFYLGLMMISGVAIGIFKTAALALIGDISTSTTQHTSTMNGVEAFFGVGAIIGPLLVTYMLTQGVDWKWLYIFAATFCVALIIMALLVQYPESKHIPENPITLKQTLKMLKDPYALGFSLGAFLYVATESAIYVWMPTLLLDYSGNALFLATYALTIFFVLRAAGRFLGIWMMARFDWALVMSLFSLAILLCFVGTIVGGTDTAVYLLPLSGLFMSVIYPTLNSKGISCFRKQNHGGAAGVILFFTALGAAFGPLTMGLVSDSYGGNAKYGFMVAAVFAGLLFIGLLVNQLKSLTDARLQALEETEYS</sequence>
<evidence type="ECO:0000256" key="6">
    <source>
        <dbReference type="ARBA" id="ARBA00023136"/>
    </source>
</evidence>
<feature type="transmembrane region" description="Helical" evidence="7">
    <location>
        <begin position="101"/>
        <end position="125"/>
    </location>
</feature>
<feature type="transmembrane region" description="Helical" evidence="7">
    <location>
        <begin position="137"/>
        <end position="157"/>
    </location>
</feature>
<evidence type="ECO:0000256" key="7">
    <source>
        <dbReference type="SAM" id="Phobius"/>
    </source>
</evidence>
<keyword evidence="5 7" id="KW-1133">Transmembrane helix</keyword>
<keyword evidence="10" id="KW-1185">Reference proteome</keyword>
<feature type="transmembrane region" description="Helical" evidence="7">
    <location>
        <begin position="370"/>
        <end position="388"/>
    </location>
</feature>
<name>A0ABY5TLK2_9GAMM</name>
<feature type="transmembrane region" description="Helical" evidence="7">
    <location>
        <begin position="12"/>
        <end position="34"/>
    </location>
</feature>
<evidence type="ECO:0000256" key="4">
    <source>
        <dbReference type="ARBA" id="ARBA00022692"/>
    </source>
</evidence>
<evidence type="ECO:0000313" key="9">
    <source>
        <dbReference type="EMBL" id="UVW34743.1"/>
    </source>
</evidence>
<dbReference type="EMBL" id="CP103416">
    <property type="protein sequence ID" value="UVW34743.1"/>
    <property type="molecule type" value="Genomic_DNA"/>
</dbReference>
<gene>
    <name evidence="9" type="ORF">NYF23_12110</name>
</gene>
<feature type="transmembrane region" description="Helical" evidence="7">
    <location>
        <begin position="304"/>
        <end position="322"/>
    </location>
</feature>